<comment type="similarity">
    <text evidence="1">Belongs to the EcnA/EcnB lipoprotein family.</text>
</comment>
<sequence length="52" mass="5614">MIRRIFVPLLAVLFLAGNVVALTACNTVEGAGKDIQKGGEAIKDEAQEHKNY</sequence>
<evidence type="ECO:0000256" key="5">
    <source>
        <dbReference type="ARBA" id="ARBA00023139"/>
    </source>
</evidence>
<keyword evidence="5" id="KW-0564">Palmitate</keyword>
<dbReference type="Proteomes" id="UP000742786">
    <property type="component" value="Unassembled WGS sequence"/>
</dbReference>
<keyword evidence="3 7" id="KW-0732">Signal</keyword>
<comment type="caution">
    <text evidence="8">The sequence shown here is derived from an EMBL/GenBank/DDBJ whole genome shotgun (WGS) entry which is preliminary data.</text>
</comment>
<proteinExistence type="inferred from homology"/>
<protein>
    <submittedName>
        <fullName evidence="8">Entericidin B membrane lipoprotein</fullName>
    </submittedName>
</protein>
<dbReference type="EMBL" id="CAJQUM010000001">
    <property type="protein sequence ID" value="CAG4883041.1"/>
    <property type="molecule type" value="Genomic_DNA"/>
</dbReference>
<dbReference type="GO" id="GO:0016020">
    <property type="term" value="C:membrane"/>
    <property type="evidence" value="ECO:0007669"/>
    <property type="project" value="InterPro"/>
</dbReference>
<dbReference type="GO" id="GO:0009636">
    <property type="term" value="P:response to toxic substance"/>
    <property type="evidence" value="ECO:0007669"/>
    <property type="project" value="InterPro"/>
</dbReference>
<dbReference type="Pfam" id="PF08085">
    <property type="entry name" value="Entericidin"/>
    <property type="match status" value="1"/>
</dbReference>
<evidence type="ECO:0000256" key="2">
    <source>
        <dbReference type="ARBA" id="ARBA00022475"/>
    </source>
</evidence>
<name>A0A916J5Z2_9PROT</name>
<feature type="signal peptide" evidence="7">
    <location>
        <begin position="1"/>
        <end position="21"/>
    </location>
</feature>
<gene>
    <name evidence="8" type="primary">ecnB</name>
    <name evidence="8" type="ORF">GTOL_10923</name>
</gene>
<keyword evidence="6 8" id="KW-0449">Lipoprotein</keyword>
<feature type="chain" id="PRO_5037597388" evidence="7">
    <location>
        <begin position="22"/>
        <end position="52"/>
    </location>
</feature>
<evidence type="ECO:0000256" key="3">
    <source>
        <dbReference type="ARBA" id="ARBA00022729"/>
    </source>
</evidence>
<dbReference type="AlphaFoldDB" id="A0A916J5Z2"/>
<evidence type="ECO:0000256" key="7">
    <source>
        <dbReference type="SAM" id="SignalP"/>
    </source>
</evidence>
<accession>A0A916J5Z2</accession>
<keyword evidence="2" id="KW-1003">Cell membrane</keyword>
<evidence type="ECO:0000256" key="4">
    <source>
        <dbReference type="ARBA" id="ARBA00023136"/>
    </source>
</evidence>
<reference evidence="8" key="1">
    <citation type="submission" date="2021-04" db="EMBL/GenBank/DDBJ databases">
        <authorList>
            <person name="Hornung B."/>
        </authorList>
    </citation>
    <scope>NUCLEOTIDE SEQUENCE</scope>
    <source>
        <strain evidence="8">G5G6</strain>
    </source>
</reference>
<keyword evidence="4" id="KW-0472">Membrane</keyword>
<dbReference type="PROSITE" id="PS51257">
    <property type="entry name" value="PROKAR_LIPOPROTEIN"/>
    <property type="match status" value="1"/>
</dbReference>
<evidence type="ECO:0000313" key="8">
    <source>
        <dbReference type="EMBL" id="CAG4883041.1"/>
    </source>
</evidence>
<evidence type="ECO:0000256" key="1">
    <source>
        <dbReference type="ARBA" id="ARBA00010296"/>
    </source>
</evidence>
<organism evidence="8 9">
    <name type="scientific">Georgfuchsia toluolica</name>
    <dbReference type="NCBI Taxonomy" id="424218"/>
    <lineage>
        <taxon>Bacteria</taxon>
        <taxon>Pseudomonadati</taxon>
        <taxon>Pseudomonadota</taxon>
        <taxon>Betaproteobacteria</taxon>
        <taxon>Nitrosomonadales</taxon>
        <taxon>Sterolibacteriaceae</taxon>
        <taxon>Georgfuchsia</taxon>
    </lineage>
</organism>
<evidence type="ECO:0000256" key="6">
    <source>
        <dbReference type="ARBA" id="ARBA00023288"/>
    </source>
</evidence>
<dbReference type="RefSeq" id="WP_220635050.1">
    <property type="nucleotide sequence ID" value="NZ_CAJQUM010000001.1"/>
</dbReference>
<evidence type="ECO:0000313" key="9">
    <source>
        <dbReference type="Proteomes" id="UP000742786"/>
    </source>
</evidence>
<dbReference type="InterPro" id="IPR012556">
    <property type="entry name" value="Entericidin"/>
</dbReference>
<keyword evidence="9" id="KW-1185">Reference proteome</keyword>